<dbReference type="Pfam" id="PF01302">
    <property type="entry name" value="CAP_GLY"/>
    <property type="match status" value="1"/>
</dbReference>
<feature type="region of interest" description="Disordered" evidence="1">
    <location>
        <begin position="2291"/>
        <end position="2342"/>
    </location>
</feature>
<feature type="compositionally biased region" description="Low complexity" evidence="1">
    <location>
        <begin position="1504"/>
        <end position="1515"/>
    </location>
</feature>
<keyword evidence="2" id="KW-0472">Membrane</keyword>
<feature type="domain" description="CAP-Gly" evidence="3">
    <location>
        <begin position="2153"/>
        <end position="2196"/>
    </location>
</feature>
<feature type="transmembrane region" description="Helical" evidence="2">
    <location>
        <begin position="1697"/>
        <end position="1714"/>
    </location>
</feature>
<gene>
    <name evidence="4" type="ORF">BSP0115_LOCUS9111</name>
</gene>
<proteinExistence type="predicted"/>
<feature type="transmembrane region" description="Helical" evidence="2">
    <location>
        <begin position="1668"/>
        <end position="1691"/>
    </location>
</feature>
<feature type="transmembrane region" description="Helical" evidence="2">
    <location>
        <begin position="1091"/>
        <end position="1108"/>
    </location>
</feature>
<protein>
    <recommendedName>
        <fullName evidence="3">CAP-Gly domain-containing protein</fullName>
    </recommendedName>
</protein>
<feature type="transmembrane region" description="Helical" evidence="2">
    <location>
        <begin position="2008"/>
        <end position="2025"/>
    </location>
</feature>
<feature type="transmembrane region" description="Helical" evidence="2">
    <location>
        <begin position="387"/>
        <end position="407"/>
    </location>
</feature>
<feature type="transmembrane region" description="Helical" evidence="2">
    <location>
        <begin position="1807"/>
        <end position="1828"/>
    </location>
</feature>
<feature type="transmembrane region" description="Helical" evidence="2">
    <location>
        <begin position="1766"/>
        <end position="1786"/>
    </location>
</feature>
<evidence type="ECO:0000259" key="3">
    <source>
        <dbReference type="PROSITE" id="PS50245"/>
    </source>
</evidence>
<feature type="transmembrane region" description="Helical" evidence="2">
    <location>
        <begin position="1261"/>
        <end position="1283"/>
    </location>
</feature>
<feature type="transmembrane region" description="Helical" evidence="2">
    <location>
        <begin position="1981"/>
        <end position="2002"/>
    </location>
</feature>
<dbReference type="PROSITE" id="PS00879">
    <property type="entry name" value="ODR_DC_2_2"/>
    <property type="match status" value="1"/>
</dbReference>
<feature type="transmembrane region" description="Helical" evidence="2">
    <location>
        <begin position="281"/>
        <end position="301"/>
    </location>
</feature>
<organism evidence="4">
    <name type="scientific">Bicosoecida sp. CB-2014</name>
    <dbReference type="NCBI Taxonomy" id="1486930"/>
    <lineage>
        <taxon>Eukaryota</taxon>
        <taxon>Sar</taxon>
        <taxon>Stramenopiles</taxon>
        <taxon>Bigyra</taxon>
        <taxon>Opalozoa</taxon>
        <taxon>Bicosoecida</taxon>
    </lineage>
</organism>
<feature type="transmembrane region" description="Helical" evidence="2">
    <location>
        <begin position="427"/>
        <end position="445"/>
    </location>
</feature>
<feature type="transmembrane region" description="Helical" evidence="2">
    <location>
        <begin position="558"/>
        <end position="581"/>
    </location>
</feature>
<dbReference type="InterPro" id="IPR000938">
    <property type="entry name" value="CAP-Gly_domain"/>
</dbReference>
<dbReference type="SUPFAM" id="SSF74924">
    <property type="entry name" value="Cap-Gly domain"/>
    <property type="match status" value="1"/>
</dbReference>
<feature type="transmembrane region" description="Helical" evidence="2">
    <location>
        <begin position="140"/>
        <end position="166"/>
    </location>
</feature>
<name>A0A7S1CER0_9STRA</name>
<feature type="transmembrane region" description="Helical" evidence="2">
    <location>
        <begin position="933"/>
        <end position="951"/>
    </location>
</feature>
<feature type="region of interest" description="Disordered" evidence="1">
    <location>
        <begin position="2392"/>
        <end position="2423"/>
    </location>
</feature>
<feature type="transmembrane region" description="Helical" evidence="2">
    <location>
        <begin position="1344"/>
        <end position="1376"/>
    </location>
</feature>
<feature type="transmembrane region" description="Helical" evidence="2">
    <location>
        <begin position="109"/>
        <end position="128"/>
    </location>
</feature>
<dbReference type="InterPro" id="IPR036859">
    <property type="entry name" value="CAP-Gly_dom_sf"/>
</dbReference>
<feature type="compositionally biased region" description="Basic and acidic residues" evidence="1">
    <location>
        <begin position="1488"/>
        <end position="1503"/>
    </location>
</feature>
<feature type="transmembrane region" description="Helical" evidence="2">
    <location>
        <begin position="1068"/>
        <end position="1085"/>
    </location>
</feature>
<dbReference type="EMBL" id="HBFS01013403">
    <property type="protein sequence ID" value="CAD8915854.1"/>
    <property type="molecule type" value="Transcribed_RNA"/>
</dbReference>
<feature type="transmembrane region" description="Helical" evidence="2">
    <location>
        <begin position="1146"/>
        <end position="1164"/>
    </location>
</feature>
<feature type="transmembrane region" description="Helical" evidence="2">
    <location>
        <begin position="909"/>
        <end position="927"/>
    </location>
</feature>
<feature type="transmembrane region" description="Helical" evidence="2">
    <location>
        <begin position="1388"/>
        <end position="1406"/>
    </location>
</feature>
<feature type="region of interest" description="Disordered" evidence="1">
    <location>
        <begin position="1474"/>
        <end position="1550"/>
    </location>
</feature>
<feature type="transmembrane region" description="Helical" evidence="2">
    <location>
        <begin position="602"/>
        <end position="625"/>
    </location>
</feature>
<feature type="transmembrane region" description="Helical" evidence="2">
    <location>
        <begin position="1640"/>
        <end position="1661"/>
    </location>
</feature>
<feature type="transmembrane region" description="Helical" evidence="2">
    <location>
        <begin position="80"/>
        <end position="103"/>
    </location>
</feature>
<feature type="transmembrane region" description="Helical" evidence="2">
    <location>
        <begin position="172"/>
        <end position="193"/>
    </location>
</feature>
<evidence type="ECO:0000256" key="2">
    <source>
        <dbReference type="SAM" id="Phobius"/>
    </source>
</evidence>
<feature type="transmembrane region" description="Helical" evidence="2">
    <location>
        <begin position="527"/>
        <end position="546"/>
    </location>
</feature>
<feature type="transmembrane region" description="Helical" evidence="2">
    <location>
        <begin position="631"/>
        <end position="650"/>
    </location>
</feature>
<sequence length="2423" mass="251039">MAAAVLEPAAGGDGEEKVVYTGAVAPGGPSAAHTVPGRRVAEGAASARAAQGASAGSGGAALGGGGAPHGAPVITTQEKVIIAILAIAGVVALVMGFIVLSSLNLGGGIGGGLAAGAALAVVGCAVLRGSETLLKRAHEVTLGVDVLHGVAFLVLNAAVQLVVMVVAYDVPAVGVGASVAAAVVLSLLALAYLTRRLPALQRRWAAANHARRAPMGVAVGHDSGAWAAADADDAATTATAASTGGLYAWWVVVWCPLLASGVGAALWGGSVEADGGTYGPWNSVFAGSLLLQLLAFVLAFASDRGLLLLGTTVVVALFPAVMLDAVADTRPFVPFFALLVIAGAVVWAWGVRSDGRVAAASLSNGAVAAAPAPRRGARGGRASGQQLVWVSLSVDALGAFAVGYAAYATSRGEGVELLGAPGVDWEHGLATTIFLASLPLALAAAHVHSAPHAGAWVVLLAGLAHVDHTVWTWPLVGPFVVAVAVRDGEALRDERRTRSDASAPSRRDRDPEKQWHSYLCGYSVRPVSGVSLTMAACAAALIVSWKDYAEYDDDDAHAAFRLAALLLPCAVAVTSVVVALHGDHDDVVRHRERWTRRAAEHVLSRTATRSVVVIALASCFSASAITGDEAGAVLALCLAFAAISNIALGLTPRSAPPSALPEPRDGSVESMPAGSRGEDADARGSGKEGSDAERVERRVDQQHAALLFVSVLATQRLLPSLDGGGVHDDAALLMAVAAGIYVVAWRKPDPSIRQQMRSHSRDRARGCCCCCCCDGALVALRRMHTVRVGVLVPVALCAEALAMVANPYSEDFAEWTLLLLVPAAIVVIECSSILRAGVASVGRLAAGLLLLALAQLPHSVRLYGACCGSGAGGARLASLISLCVVVAVAGLTALRFASPVELRAASSRASLPAAIGVIIAFMSLETSGAESFFILRFAFLFVAAVTVIAFGAPPEILAVFAPVWLSVNWVASEGKDAASWHDVEGGASWQQVWFALQGSGMLALAMLLFAAPLDKKHRSRREAAHGREDDADVGVDGGSDRPVAPDSWWHVINVRGQATQARANATRVCRWLLLSAGLAMCGPASDGVAFAALFGVVVLLTVSPMSYFRRRLPETVAFTPPFVLASVWWVLSGHDAMGKGEEKQPMAVGAFAGAIVALVIAAVVRFSDATTRFMFGEQERKCVAGLSPQLVVRLAMSFAALFAMFTGAVWRWLPVVFLGVLVACGLAAYFPWAAWLRRCLRDHGRHERERLARGAWTARQAVRLMLGSGPFVVLSRLLTVVLADQSSKDGGISVVSDFFVGDHGQLGIALLVPATALLVSQAATFTSHGPGSTLAASEQMVTSLVAWLMLVIGILLVSPPSSGVAGILLATLLLPLTAKGPMMRAGYGAYWCVYPPILYATLTILYSETPELGWTATDGDEVGAGQLAAPWAFGAGLIMFGLVDQGVVFTKAPTPPAPPAVVAAVGEEEKRGASLAAAADADAVDEDASGRGEEKPDDGHRASDSAVVVRVASPRQSDAASTSPAARTQATDGDDPHSTRSLHGPAAGTRAVPVTDVSQPWFSHSLFASVLLGLAGGKSTGGVLPVVVGFIFTLQGARMLWRESRSPNPLKHRHDVVFLVSPLLFVVAYVIAAIDDTSDEVAGVCWDGLFVWGVVACTLHARAVRAGIVIDTAAIAFRCSGVALFLAGAFLRSEETAGLEALLAPVAAAGAVGFGTYQRDAGMRDFASTVALLLPLVVFVAVRIVLDENHDALQLGRPSGELARRKWALPGLPTMATALICMLFFHPIGPLRARIPREWFSRHAQNVATALSATCGAVFLVTPAFGSIELSTTTLVATLLIVPPVAHLWRWRILLLVWPSLAALSVLFFNLSLEEKRGGFDSLVVFGATLAGLSVGVLGLRATSAKHRWWFSWTPDDAPAGLTAADRANSWTNVCCRCATLDESAFNEAVEMSACLTLDVGLFLATWIYGAESNKEGLAELFIACLGVQAVALIVAGFAGAGVLWRRTAGLVGLTIVVFLSATLTEGLAQALLLLGGAVFSLATVGLYFVWWRALVKTRAPTSPTSVGVEGAGEPATPRLSSIAMQQPDRMRGAADQYGDADAAAAPYTLEMAAMPRREGSEALPSIRVGMTVAFRNSLDGDDEEPGIVHFVGNVGGMLGDCVGVEAFAASSSHDGVVGGRRYFQAERPNSAFFVPRDRVRLLETAASSGTRREAVALASVDRGRAGAPAGAAAVDVGDSDVHSSSAAGGLVRANCPSCGGAQMVPRGAPTVRCGMPGCGVIFMPAAVAEDDGAEGDDEGEDDKGAAARPKFLSPSAVSIVTPPGTTGTPRREADEREPAAPTTLVGVHAVGGAVTLVLRSAEPTTEMRLRLPAALHGVNAERLCASLRAAAGMEDGDDDGEASASASDRDRHASGSERPAAV</sequence>
<feature type="transmembrane region" description="Helical" evidence="2">
    <location>
        <begin position="1615"/>
        <end position="1634"/>
    </location>
</feature>
<reference evidence="4" key="1">
    <citation type="submission" date="2021-01" db="EMBL/GenBank/DDBJ databases">
        <authorList>
            <person name="Corre E."/>
            <person name="Pelletier E."/>
            <person name="Niang G."/>
            <person name="Scheremetjew M."/>
            <person name="Finn R."/>
            <person name="Kale V."/>
            <person name="Holt S."/>
            <person name="Cochrane G."/>
            <person name="Meng A."/>
            <person name="Brown T."/>
            <person name="Cohen L."/>
        </authorList>
    </citation>
    <scope>NUCLEOTIDE SEQUENCE</scope>
    <source>
        <strain evidence="4">Ms1</strain>
    </source>
</reference>
<feature type="compositionally biased region" description="Acidic residues" evidence="1">
    <location>
        <begin position="2291"/>
        <end position="2302"/>
    </location>
</feature>
<feature type="transmembrane region" description="Helical" evidence="2">
    <location>
        <begin position="306"/>
        <end position="326"/>
    </location>
</feature>
<dbReference type="SMART" id="SM01052">
    <property type="entry name" value="CAP_GLY"/>
    <property type="match status" value="1"/>
</dbReference>
<keyword evidence="2" id="KW-1133">Transmembrane helix</keyword>
<feature type="transmembrane region" description="Helical" evidence="2">
    <location>
        <begin position="1726"/>
        <end position="1746"/>
    </location>
</feature>
<feature type="transmembrane region" description="Helical" evidence="2">
    <location>
        <begin position="992"/>
        <end position="1011"/>
    </location>
</feature>
<feature type="transmembrane region" description="Helical" evidence="2">
    <location>
        <begin position="247"/>
        <end position="269"/>
    </location>
</feature>
<feature type="transmembrane region" description="Helical" evidence="2">
    <location>
        <begin position="332"/>
        <end position="351"/>
    </location>
</feature>
<feature type="transmembrane region" description="Helical" evidence="2">
    <location>
        <begin position="812"/>
        <end position="830"/>
    </location>
</feature>
<feature type="transmembrane region" description="Helical" evidence="2">
    <location>
        <begin position="1216"/>
        <end position="1240"/>
    </location>
</feature>
<dbReference type="Gene3D" id="2.30.30.190">
    <property type="entry name" value="CAP Gly-rich-like domain"/>
    <property type="match status" value="1"/>
</dbReference>
<evidence type="ECO:0000313" key="4">
    <source>
        <dbReference type="EMBL" id="CAD8915854.1"/>
    </source>
</evidence>
<feature type="region of interest" description="Disordered" evidence="1">
    <location>
        <begin position="654"/>
        <end position="695"/>
    </location>
</feature>
<feature type="transmembrane region" description="Helical" evidence="2">
    <location>
        <begin position="1848"/>
        <end position="1871"/>
    </location>
</feature>
<feature type="transmembrane region" description="Helical" evidence="2">
    <location>
        <begin position="1566"/>
        <end position="1594"/>
    </location>
</feature>
<accession>A0A7S1CER0</accession>
<feature type="compositionally biased region" description="Polar residues" evidence="1">
    <location>
        <begin position="1516"/>
        <end position="1531"/>
    </location>
</feature>
<evidence type="ECO:0000256" key="1">
    <source>
        <dbReference type="SAM" id="MobiDB-lite"/>
    </source>
</evidence>
<feature type="transmembrane region" description="Helical" evidence="2">
    <location>
        <begin position="1190"/>
        <end position="1210"/>
    </location>
</feature>
<feature type="transmembrane region" description="Helical" evidence="2">
    <location>
        <begin position="1949"/>
        <end position="1969"/>
    </location>
</feature>
<feature type="transmembrane region" description="Helical" evidence="2">
    <location>
        <begin position="1115"/>
        <end position="1131"/>
    </location>
</feature>
<dbReference type="InterPro" id="IPR022657">
    <property type="entry name" value="De-COase2_CS"/>
</dbReference>
<feature type="compositionally biased region" description="Basic and acidic residues" evidence="1">
    <location>
        <begin position="676"/>
        <end position="695"/>
    </location>
</feature>
<feature type="transmembrane region" description="Helical" evidence="2">
    <location>
        <begin position="1883"/>
        <end position="1902"/>
    </location>
</feature>
<feature type="compositionally biased region" description="Basic and acidic residues" evidence="1">
    <location>
        <begin position="2330"/>
        <end position="2339"/>
    </location>
</feature>
<dbReference type="PROSITE" id="PS50245">
    <property type="entry name" value="CAP_GLY_2"/>
    <property type="match status" value="1"/>
</dbReference>
<keyword evidence="2" id="KW-0812">Transmembrane</keyword>
<feature type="transmembrane region" description="Helical" evidence="2">
    <location>
        <begin position="788"/>
        <end position="806"/>
    </location>
</feature>
<feature type="transmembrane region" description="Helical" evidence="2">
    <location>
        <begin position="876"/>
        <end position="897"/>
    </location>
</feature>
<feature type="transmembrane region" description="Helical" evidence="2">
    <location>
        <begin position="2032"/>
        <end position="2052"/>
    </location>
</feature>